<dbReference type="OrthoDB" id="2510110at2"/>
<accession>C7QDB6</accession>
<evidence type="ECO:0000313" key="7">
    <source>
        <dbReference type="Proteomes" id="UP000000851"/>
    </source>
</evidence>
<protein>
    <submittedName>
        <fullName evidence="6">Extracellular solute-binding protein family 1</fullName>
    </submittedName>
</protein>
<evidence type="ECO:0000256" key="5">
    <source>
        <dbReference type="SAM" id="SignalP"/>
    </source>
</evidence>
<comment type="subcellular location">
    <subcellularLocation>
        <location evidence="1">Cell envelope</location>
    </subcellularLocation>
</comment>
<comment type="similarity">
    <text evidence="2">Belongs to the bacterial solute-binding protein 1 family.</text>
</comment>
<dbReference type="Proteomes" id="UP000000851">
    <property type="component" value="Chromosome"/>
</dbReference>
<dbReference type="RefSeq" id="WP_015792438.1">
    <property type="nucleotide sequence ID" value="NC_013131.1"/>
</dbReference>
<reference evidence="6 7" key="1">
    <citation type="journal article" date="2009" name="Stand. Genomic Sci.">
        <title>Complete genome sequence of Catenulispora acidiphila type strain (ID 139908).</title>
        <authorList>
            <person name="Copeland A."/>
            <person name="Lapidus A."/>
            <person name="Glavina Del Rio T."/>
            <person name="Nolan M."/>
            <person name="Lucas S."/>
            <person name="Chen F."/>
            <person name="Tice H."/>
            <person name="Cheng J.F."/>
            <person name="Bruce D."/>
            <person name="Goodwin L."/>
            <person name="Pitluck S."/>
            <person name="Mikhailova N."/>
            <person name="Pati A."/>
            <person name="Ivanova N."/>
            <person name="Mavromatis K."/>
            <person name="Chen A."/>
            <person name="Palaniappan K."/>
            <person name="Chain P."/>
            <person name="Land M."/>
            <person name="Hauser L."/>
            <person name="Chang Y.J."/>
            <person name="Jeffries C.D."/>
            <person name="Chertkov O."/>
            <person name="Brettin T."/>
            <person name="Detter J.C."/>
            <person name="Han C."/>
            <person name="Ali Z."/>
            <person name="Tindall B.J."/>
            <person name="Goker M."/>
            <person name="Bristow J."/>
            <person name="Eisen J.A."/>
            <person name="Markowitz V."/>
            <person name="Hugenholtz P."/>
            <person name="Kyrpides N.C."/>
            <person name="Klenk H.P."/>
        </authorList>
    </citation>
    <scope>NUCLEOTIDE SEQUENCE [LARGE SCALE GENOMIC DNA]</scope>
    <source>
        <strain evidence="7">DSM 44928 / JCM 14897 / NBRC 102108 / NRRL B-24433 / ID139908</strain>
    </source>
</reference>
<feature type="signal peptide" evidence="5">
    <location>
        <begin position="1"/>
        <end position="32"/>
    </location>
</feature>
<evidence type="ECO:0000256" key="3">
    <source>
        <dbReference type="ARBA" id="ARBA00022448"/>
    </source>
</evidence>
<dbReference type="eggNOG" id="COG1653">
    <property type="taxonomic scope" value="Bacteria"/>
</dbReference>
<keyword evidence="7" id="KW-1185">Reference proteome</keyword>
<proteinExistence type="inferred from homology"/>
<dbReference type="PANTHER" id="PTHR43649">
    <property type="entry name" value="ARABINOSE-BINDING PROTEIN-RELATED"/>
    <property type="match status" value="1"/>
</dbReference>
<feature type="chain" id="PRO_5002980860" evidence="5">
    <location>
        <begin position="33"/>
        <end position="427"/>
    </location>
</feature>
<dbReference type="AlphaFoldDB" id="C7QDB6"/>
<keyword evidence="3" id="KW-0813">Transport</keyword>
<sequence length="427" mass="45491" precursor="true">MDRRKFLTFCATAAAAAPLAACGSSKSSPAGAAAADSSPVELTVSVWSLASTPEFHALFDAFHQANPNITIKPVDILAADYPTKVTTMLAGGDSTDVITMKQVSDYSLYAARGQLKDLTSIATSGAAATLNGLDSYKTKDGKYYALPYRQDFWVLFYNKKLFTAAGKQAPDNLTWDQYSDLAKSVTTGSGGDKVYGTYHHIWRSVVQAISAAQTGGNLLGDDYSFFTDQYKMALGIQDAGATLDFATATTQKTGYATVFETSKAAMLPMGTWFIAKLLADKKSGDTDVDWAIAPMPQRPGGSTVTTFGSPTAFAVNKKAKHAAAAEKFVQFAAGPEGAKAITAIGVVPSLLSDQTRQDYFALTGMPTDDVSKKAFKPDKVVLEMPASDKSSKIDAILTEEHQLVMTKQKSIDAGIKEMGSRVKNEVS</sequence>
<dbReference type="PROSITE" id="PS51318">
    <property type="entry name" value="TAT"/>
    <property type="match status" value="1"/>
</dbReference>
<dbReference type="EMBL" id="CP001700">
    <property type="protein sequence ID" value="ACU72709.1"/>
    <property type="molecule type" value="Genomic_DNA"/>
</dbReference>
<dbReference type="NCBIfam" id="TIGR01409">
    <property type="entry name" value="TAT_signal_seq"/>
    <property type="match status" value="1"/>
</dbReference>
<dbReference type="InterPro" id="IPR006311">
    <property type="entry name" value="TAT_signal"/>
</dbReference>
<keyword evidence="4 5" id="KW-0732">Signal</keyword>
<dbReference type="KEGG" id="cai:Caci_3808"/>
<dbReference type="PANTHER" id="PTHR43649:SF31">
    <property type="entry name" value="SN-GLYCEROL-3-PHOSPHATE-BINDING PERIPLASMIC PROTEIN UGPB"/>
    <property type="match status" value="1"/>
</dbReference>
<dbReference type="InterPro" id="IPR050490">
    <property type="entry name" value="Bact_solute-bd_prot1"/>
</dbReference>
<dbReference type="Pfam" id="PF01547">
    <property type="entry name" value="SBP_bac_1"/>
    <property type="match status" value="1"/>
</dbReference>
<dbReference type="InParanoid" id="C7QDB6"/>
<evidence type="ECO:0000313" key="6">
    <source>
        <dbReference type="EMBL" id="ACU72709.1"/>
    </source>
</evidence>
<evidence type="ECO:0000256" key="2">
    <source>
        <dbReference type="ARBA" id="ARBA00008520"/>
    </source>
</evidence>
<dbReference type="InterPro" id="IPR019546">
    <property type="entry name" value="TAT_signal_bac_arc"/>
</dbReference>
<name>C7QDB6_CATAD</name>
<organism evidence="6 7">
    <name type="scientific">Catenulispora acidiphila (strain DSM 44928 / JCM 14897 / NBRC 102108 / NRRL B-24433 / ID139908)</name>
    <dbReference type="NCBI Taxonomy" id="479433"/>
    <lineage>
        <taxon>Bacteria</taxon>
        <taxon>Bacillati</taxon>
        <taxon>Actinomycetota</taxon>
        <taxon>Actinomycetes</taxon>
        <taxon>Catenulisporales</taxon>
        <taxon>Catenulisporaceae</taxon>
        <taxon>Catenulispora</taxon>
    </lineage>
</organism>
<dbReference type="InterPro" id="IPR006059">
    <property type="entry name" value="SBP"/>
</dbReference>
<gene>
    <name evidence="6" type="ordered locus">Caci_3808</name>
</gene>
<dbReference type="HOGENOM" id="CLU_031285_10_5_11"/>
<dbReference type="Gene3D" id="3.40.190.10">
    <property type="entry name" value="Periplasmic binding protein-like II"/>
    <property type="match status" value="1"/>
</dbReference>
<dbReference type="SUPFAM" id="SSF53850">
    <property type="entry name" value="Periplasmic binding protein-like II"/>
    <property type="match status" value="1"/>
</dbReference>
<dbReference type="GO" id="GO:0030313">
    <property type="term" value="C:cell envelope"/>
    <property type="evidence" value="ECO:0007669"/>
    <property type="project" value="UniProtKB-SubCell"/>
</dbReference>
<dbReference type="STRING" id="479433.Caci_3808"/>
<evidence type="ECO:0000256" key="4">
    <source>
        <dbReference type="ARBA" id="ARBA00022729"/>
    </source>
</evidence>
<evidence type="ECO:0000256" key="1">
    <source>
        <dbReference type="ARBA" id="ARBA00004196"/>
    </source>
</evidence>